<dbReference type="Proteomes" id="UP000183077">
    <property type="component" value="Unassembled WGS sequence"/>
</dbReference>
<dbReference type="PROSITE" id="PS51257">
    <property type="entry name" value="PROKAR_LIPOPROTEIN"/>
    <property type="match status" value="1"/>
</dbReference>
<evidence type="ECO:0000313" key="3">
    <source>
        <dbReference type="Proteomes" id="UP000183077"/>
    </source>
</evidence>
<evidence type="ECO:0000259" key="1">
    <source>
        <dbReference type="Pfam" id="PF13201"/>
    </source>
</evidence>
<name>A0A1H6RZT3_9FLAO</name>
<accession>A0A1H6RZT3</accession>
<reference evidence="2 3" key="1">
    <citation type="submission" date="2016-10" db="EMBL/GenBank/DDBJ databases">
        <authorList>
            <person name="de Groot N.N."/>
        </authorList>
    </citation>
    <scope>NUCLEOTIDE SEQUENCE [LARGE SCALE GENOMIC DNA]</scope>
    <source>
        <strain evidence="2 3">DSM 23048</strain>
    </source>
</reference>
<dbReference type="AlphaFoldDB" id="A0A1H6RZT3"/>
<dbReference type="EMBL" id="FNYS01000002">
    <property type="protein sequence ID" value="SEI61273.1"/>
    <property type="molecule type" value="Genomic_DNA"/>
</dbReference>
<dbReference type="RefSeq" id="WP_074744703.1">
    <property type="nucleotide sequence ID" value="NZ_FNYS01000002.1"/>
</dbReference>
<feature type="domain" description="Putative carbohydrate metabolism" evidence="1">
    <location>
        <begin position="135"/>
        <end position="377"/>
    </location>
</feature>
<organism evidence="2 3">
    <name type="scientific">Myroides marinus</name>
    <dbReference type="NCBI Taxonomy" id="703342"/>
    <lineage>
        <taxon>Bacteria</taxon>
        <taxon>Pseudomonadati</taxon>
        <taxon>Bacteroidota</taxon>
        <taxon>Flavobacteriia</taxon>
        <taxon>Flavobacteriales</taxon>
        <taxon>Flavobacteriaceae</taxon>
        <taxon>Myroides</taxon>
    </lineage>
</organism>
<dbReference type="GeneID" id="82255931"/>
<dbReference type="InterPro" id="IPR025112">
    <property type="entry name" value="PCMD"/>
</dbReference>
<proteinExistence type="predicted"/>
<dbReference type="Pfam" id="PF13201">
    <property type="entry name" value="PCMD"/>
    <property type="match status" value="1"/>
</dbReference>
<dbReference type="Gene3D" id="2.60.40.2340">
    <property type="match status" value="1"/>
</dbReference>
<dbReference type="Gene3D" id="2.60.120.890">
    <property type="entry name" value="BT2081, beta-jelly-roll domain"/>
    <property type="match status" value="1"/>
</dbReference>
<sequence>MRINYLFFTLLAIVGITFSSCIKDEALNAEADILKIIATDSIQRTSPKIENTNITVYVNTGTDLTKQAPEFIITDGATISPASKTELDFTDSQFYTVTSQDGKWSKKYKVTYSTAKLPTKYNFDNYEIRINSDDEEEKYFTFFDYDEAGIKTYPWTNANAAFYFSVGEDATPYDYPTTISKEGYDKSAIKLTTKSTGFFGNILKKPIAAGSSFIGQFDVQQALSNSLLAIHLGAPFDKVPTAITGKFKYESGSTFVEVINKRVIETPGKKIIDKFDLYAVFFENKTEGKNIYLDGTNKFDHPNIVSIARIDPSKAIETDSWIDFKIPFVNINGKSINIQKLKSDGYSLTIVMSSSVDGDFFKGALESTLLVDDLEIIYEKVK</sequence>
<dbReference type="InterPro" id="IPR038653">
    <property type="entry name" value="Put_CMD_sf"/>
</dbReference>
<protein>
    <submittedName>
        <fullName evidence="2">Putative carbohydrate metabolism domain-containing protein</fullName>
    </submittedName>
</protein>
<gene>
    <name evidence="2" type="ORF">SAMN04488018_102241</name>
</gene>
<evidence type="ECO:0000313" key="2">
    <source>
        <dbReference type="EMBL" id="SEI61273.1"/>
    </source>
</evidence>